<dbReference type="PANTHER" id="PTHR39327">
    <property type="match status" value="1"/>
</dbReference>
<dbReference type="Pfam" id="PF06035">
    <property type="entry name" value="Peptidase_C93"/>
    <property type="match status" value="1"/>
</dbReference>
<dbReference type="InterPro" id="IPR038765">
    <property type="entry name" value="Papain-like_cys_pep_sf"/>
</dbReference>
<sequence length="320" mass="34048">MFRTPPALRMRTALCAALCAALLASPFLAASAEASEALQPHAPAPRLAAYEAGMGSAKASAILGGQQSSLSAILSTQGAAAAPVVPAALDPRSPLAPRPAFAHASRPDIFGTVALSVGRTPFDRRWNHVASASPGASAERFARDLAYASEREAIDRINRYVNARVAYVEDRDRFGVADRWVRAADTLAAGQGDCEDYAIAKMAMLRAAGFDADDLYLVIAKDLVRRNDHAVLVVRSEGRFLMLDNYHDQLVDASAMRDLRPVLTYSAGQSWTHGYERAAPYPEVRMAAAPQTGNELAIAPQPVSLSSAALPIPAASLLLR</sequence>
<dbReference type="SUPFAM" id="SSF54001">
    <property type="entry name" value="Cysteine proteinases"/>
    <property type="match status" value="1"/>
</dbReference>
<dbReference type="PANTHER" id="PTHR39327:SF1">
    <property type="entry name" value="BLR5470 PROTEIN"/>
    <property type="match status" value="1"/>
</dbReference>
<keyword evidence="1" id="KW-0732">Signal</keyword>
<gene>
    <name evidence="2" type="ORF">FHS50_000031</name>
</gene>
<feature type="signal peptide" evidence="1">
    <location>
        <begin position="1"/>
        <end position="29"/>
    </location>
</feature>
<name>A0A839YXG2_9SPHN</name>
<dbReference type="RefSeq" id="WP_183932344.1">
    <property type="nucleotide sequence ID" value="NZ_JACICF010000001.1"/>
</dbReference>
<evidence type="ECO:0000313" key="3">
    <source>
        <dbReference type="Proteomes" id="UP000578569"/>
    </source>
</evidence>
<feature type="chain" id="PRO_5032998710" evidence="1">
    <location>
        <begin position="30"/>
        <end position="320"/>
    </location>
</feature>
<dbReference type="InterPro" id="IPR010319">
    <property type="entry name" value="Transglutaminase-like_Cys_pept"/>
</dbReference>
<comment type="caution">
    <text evidence="2">The sequence shown here is derived from an EMBL/GenBank/DDBJ whole genome shotgun (WGS) entry which is preliminary data.</text>
</comment>
<dbReference type="Gene3D" id="3.10.620.30">
    <property type="match status" value="1"/>
</dbReference>
<evidence type="ECO:0000256" key="1">
    <source>
        <dbReference type="SAM" id="SignalP"/>
    </source>
</evidence>
<evidence type="ECO:0000313" key="2">
    <source>
        <dbReference type="EMBL" id="MBB3763008.1"/>
    </source>
</evidence>
<dbReference type="EMBL" id="JACICF010000001">
    <property type="protein sequence ID" value="MBB3763008.1"/>
    <property type="molecule type" value="Genomic_DNA"/>
</dbReference>
<organism evidence="2 3">
    <name type="scientific">Sphingomicrobium lutaoense</name>
    <dbReference type="NCBI Taxonomy" id="515949"/>
    <lineage>
        <taxon>Bacteria</taxon>
        <taxon>Pseudomonadati</taxon>
        <taxon>Pseudomonadota</taxon>
        <taxon>Alphaproteobacteria</taxon>
        <taxon>Sphingomonadales</taxon>
        <taxon>Sphingomonadaceae</taxon>
        <taxon>Sphingomicrobium</taxon>
    </lineage>
</organism>
<dbReference type="AlphaFoldDB" id="A0A839YXG2"/>
<keyword evidence="3" id="KW-1185">Reference proteome</keyword>
<proteinExistence type="predicted"/>
<protein>
    <submittedName>
        <fullName evidence="2">Putative transglutaminase-like cysteine proteinase</fullName>
    </submittedName>
</protein>
<reference evidence="2 3" key="1">
    <citation type="submission" date="2020-08" db="EMBL/GenBank/DDBJ databases">
        <title>Genomic Encyclopedia of Type Strains, Phase IV (KMG-IV): sequencing the most valuable type-strain genomes for metagenomic binning, comparative biology and taxonomic classification.</title>
        <authorList>
            <person name="Goeker M."/>
        </authorList>
    </citation>
    <scope>NUCLEOTIDE SEQUENCE [LARGE SCALE GENOMIC DNA]</scope>
    <source>
        <strain evidence="2 3">DSM 24194</strain>
    </source>
</reference>
<dbReference type="Proteomes" id="UP000578569">
    <property type="component" value="Unassembled WGS sequence"/>
</dbReference>
<accession>A0A839YXG2</accession>